<gene>
    <name evidence="1" type="ORF">J2S10_005154</name>
</gene>
<keyword evidence="2" id="KW-1185">Reference proteome</keyword>
<name>A0ABT9Y2S3_9BACI</name>
<reference evidence="1 2" key="1">
    <citation type="submission" date="2023-07" db="EMBL/GenBank/DDBJ databases">
        <title>Genomic Encyclopedia of Type Strains, Phase IV (KMG-IV): sequencing the most valuable type-strain genomes for metagenomic binning, comparative biology and taxonomic classification.</title>
        <authorList>
            <person name="Goeker M."/>
        </authorList>
    </citation>
    <scope>NUCLEOTIDE SEQUENCE [LARGE SCALE GENOMIC DNA]</scope>
    <source>
        <strain evidence="1 2">DSM 27594</strain>
    </source>
</reference>
<accession>A0ABT9Y2S3</accession>
<evidence type="ECO:0000313" key="2">
    <source>
        <dbReference type="Proteomes" id="UP001224122"/>
    </source>
</evidence>
<evidence type="ECO:0000313" key="1">
    <source>
        <dbReference type="EMBL" id="MDQ0201943.1"/>
    </source>
</evidence>
<protein>
    <submittedName>
        <fullName evidence="1">Uncharacterized protein</fullName>
    </submittedName>
</protein>
<dbReference type="EMBL" id="JAUSTW010000014">
    <property type="protein sequence ID" value="MDQ0201943.1"/>
    <property type="molecule type" value="Genomic_DNA"/>
</dbReference>
<dbReference type="Proteomes" id="UP001224122">
    <property type="component" value="Unassembled WGS sequence"/>
</dbReference>
<proteinExistence type="predicted"/>
<sequence>MMNKIITYFVNGEGYESTEHKLTVTSILSNAGLTSPENYRLIRDNGNKPLTDYEEVVSLHDNIRFTALF</sequence>
<organism evidence="1 2">
    <name type="scientific">Neobacillus ginsengisoli</name>
    <dbReference type="NCBI Taxonomy" id="904295"/>
    <lineage>
        <taxon>Bacteria</taxon>
        <taxon>Bacillati</taxon>
        <taxon>Bacillota</taxon>
        <taxon>Bacilli</taxon>
        <taxon>Bacillales</taxon>
        <taxon>Bacillaceae</taxon>
        <taxon>Neobacillus</taxon>
    </lineage>
</organism>
<comment type="caution">
    <text evidence="1">The sequence shown here is derived from an EMBL/GenBank/DDBJ whole genome shotgun (WGS) entry which is preliminary data.</text>
</comment>